<dbReference type="Pfam" id="PF10646">
    <property type="entry name" value="Germane"/>
    <property type="match status" value="1"/>
</dbReference>
<dbReference type="EMBL" id="MEWW01000008">
    <property type="protein sequence ID" value="OGC84858.1"/>
    <property type="molecule type" value="Genomic_DNA"/>
</dbReference>
<accession>A0A1F4XTD6</accession>
<dbReference type="AlphaFoldDB" id="A0A1F4XTD6"/>
<evidence type="ECO:0000259" key="1">
    <source>
        <dbReference type="Pfam" id="PF10646"/>
    </source>
</evidence>
<dbReference type="Proteomes" id="UP000178091">
    <property type="component" value="Unassembled WGS sequence"/>
</dbReference>
<protein>
    <recommendedName>
        <fullName evidence="1">GerMN domain-containing protein</fullName>
    </recommendedName>
</protein>
<organism evidence="2 3">
    <name type="scientific">Candidatus Adlerbacteria bacterium RIFCSPHIGHO2_12_FULL_53_18</name>
    <dbReference type="NCBI Taxonomy" id="1797242"/>
    <lineage>
        <taxon>Bacteria</taxon>
        <taxon>Candidatus Adleribacteriota</taxon>
    </lineage>
</organism>
<feature type="domain" description="GerMN" evidence="1">
    <location>
        <begin position="95"/>
        <end position="187"/>
    </location>
</feature>
<reference evidence="2 3" key="1">
    <citation type="journal article" date="2016" name="Nat. Commun.">
        <title>Thousands of microbial genomes shed light on interconnected biogeochemical processes in an aquifer system.</title>
        <authorList>
            <person name="Anantharaman K."/>
            <person name="Brown C.T."/>
            <person name="Hug L.A."/>
            <person name="Sharon I."/>
            <person name="Castelle C.J."/>
            <person name="Probst A.J."/>
            <person name="Thomas B.C."/>
            <person name="Singh A."/>
            <person name="Wilkins M.J."/>
            <person name="Karaoz U."/>
            <person name="Brodie E.L."/>
            <person name="Williams K.H."/>
            <person name="Hubbard S.S."/>
            <person name="Banfield J.F."/>
        </authorList>
    </citation>
    <scope>NUCLEOTIDE SEQUENCE [LARGE SCALE GENOMIC DNA]</scope>
</reference>
<proteinExistence type="predicted"/>
<evidence type="ECO:0000313" key="3">
    <source>
        <dbReference type="Proteomes" id="UP000178091"/>
    </source>
</evidence>
<name>A0A1F4XTD6_9BACT</name>
<comment type="caution">
    <text evidence="2">The sequence shown here is derived from an EMBL/GenBank/DDBJ whole genome shotgun (WGS) entry which is preliminary data.</text>
</comment>
<dbReference type="InterPro" id="IPR019606">
    <property type="entry name" value="GerMN"/>
</dbReference>
<evidence type="ECO:0000313" key="2">
    <source>
        <dbReference type="EMBL" id="OGC84858.1"/>
    </source>
</evidence>
<sequence>MNKTLLIVLILAVAVLGGAWWYVGSMHVPDEEEIFCTADAMQCPDGSYVGRTGPNCEFVCPEEAAEREVSLHYYNPALDQGPGGAQCTSSGLVSVQRNLPGDATVAEVIELLLKGELSEEELAQGIETEFPLEGVELVSAVQEGEALTLTFNDPQNRTSGGACRVSVLWLQIEATAKEFSGASEVLFVPEELFQP</sequence>
<gene>
    <name evidence="2" type="ORF">A3F55_00030</name>
</gene>